<comment type="caution">
    <text evidence="1">The sequence shown here is derived from an EMBL/GenBank/DDBJ whole genome shotgun (WGS) entry which is preliminary data.</text>
</comment>
<keyword evidence="2" id="KW-1185">Reference proteome</keyword>
<proteinExistence type="predicted"/>
<dbReference type="EMBL" id="BAABAS010000004">
    <property type="protein sequence ID" value="GAA4226096.1"/>
    <property type="molecule type" value="Genomic_DNA"/>
</dbReference>
<evidence type="ECO:0000313" key="2">
    <source>
        <dbReference type="Proteomes" id="UP001501710"/>
    </source>
</evidence>
<reference evidence="2" key="1">
    <citation type="journal article" date="2019" name="Int. J. Syst. Evol. Microbiol.">
        <title>The Global Catalogue of Microorganisms (GCM) 10K type strain sequencing project: providing services to taxonomists for standard genome sequencing and annotation.</title>
        <authorList>
            <consortium name="The Broad Institute Genomics Platform"/>
            <consortium name="The Broad Institute Genome Sequencing Center for Infectious Disease"/>
            <person name="Wu L."/>
            <person name="Ma J."/>
        </authorList>
    </citation>
    <scope>NUCLEOTIDE SEQUENCE [LARGE SCALE GENOMIC DNA]</scope>
    <source>
        <strain evidence="2">JCM 17440</strain>
    </source>
</reference>
<name>A0ABP8BTT9_9ACTN</name>
<evidence type="ECO:0000313" key="1">
    <source>
        <dbReference type="EMBL" id="GAA4226096.1"/>
    </source>
</evidence>
<dbReference type="RefSeq" id="WP_344890421.1">
    <property type="nucleotide sequence ID" value="NZ_BAABAS010000004.1"/>
</dbReference>
<accession>A0ABP8BTT9</accession>
<protein>
    <submittedName>
        <fullName evidence="1">Uncharacterized protein</fullName>
    </submittedName>
</protein>
<dbReference type="Proteomes" id="UP001501710">
    <property type="component" value="Unassembled WGS sequence"/>
</dbReference>
<gene>
    <name evidence="1" type="ORF">GCM10022254_09920</name>
</gene>
<organism evidence="1 2">
    <name type="scientific">Actinomadura meridiana</name>
    <dbReference type="NCBI Taxonomy" id="559626"/>
    <lineage>
        <taxon>Bacteria</taxon>
        <taxon>Bacillati</taxon>
        <taxon>Actinomycetota</taxon>
        <taxon>Actinomycetes</taxon>
        <taxon>Streptosporangiales</taxon>
        <taxon>Thermomonosporaceae</taxon>
        <taxon>Actinomadura</taxon>
    </lineage>
</organism>
<sequence>MITAPCLCTREDVKRAVDIKLTARADDAVDRAIEAATDVVTGQLHRSFFPWTGTRYFDWPRQSRAWILRLDQHEVVSVSSLVTGGVTIPPANYFLEPNGSGPPYTRIEMDISSTSAFSTGDTTQRAIAVTGVYCGVPADTAPAGALDGSISDAATSVTVTDGSLLGVGDVLLVGTERILVAGTAMADTGVTASALTASNNDVALTVSSSTGAPQPGEVILIGAERMLVVDAVGTALVVKRAWDGSALAAHDAATAVYAARSLTVQRGLLGTTAAAHSDAAAVARHVVPGLVRQYAVAEAISQGLQEGAGWARQAGSGDNEREVLQRGLGVLRDQAYTAFGRKARTRAV</sequence>